<protein>
    <submittedName>
        <fullName evidence="2">Uncharacterized protein</fullName>
    </submittedName>
</protein>
<reference evidence="2" key="1">
    <citation type="submission" date="2022-12" db="EMBL/GenBank/DDBJ databases">
        <title>New Phytohabitans aurantiacus sp. RD004123 nov., an actinomycete isolated from soil.</title>
        <authorList>
            <person name="Triningsih D.W."/>
            <person name="Harunari E."/>
            <person name="Igarashi Y."/>
        </authorList>
    </citation>
    <scope>NUCLEOTIDE SEQUENCE</scope>
    <source>
        <strain evidence="2">RD004123</strain>
    </source>
</reference>
<accession>A0ABQ5QKF9</accession>
<feature type="coiled-coil region" evidence="1">
    <location>
        <begin position="139"/>
        <end position="166"/>
    </location>
</feature>
<dbReference type="RefSeq" id="WP_281891956.1">
    <property type="nucleotide sequence ID" value="NZ_BSDI01000001.1"/>
</dbReference>
<keyword evidence="1" id="KW-0175">Coiled coil</keyword>
<dbReference type="SUPFAM" id="SSF143100">
    <property type="entry name" value="TTHA1013/TTHA0281-like"/>
    <property type="match status" value="1"/>
</dbReference>
<dbReference type="Gene3D" id="3.30.160.250">
    <property type="match status" value="1"/>
</dbReference>
<organism evidence="2 3">
    <name type="scientific">Phytohabitans aurantiacus</name>
    <dbReference type="NCBI Taxonomy" id="3016789"/>
    <lineage>
        <taxon>Bacteria</taxon>
        <taxon>Bacillati</taxon>
        <taxon>Actinomycetota</taxon>
        <taxon>Actinomycetes</taxon>
        <taxon>Micromonosporales</taxon>
        <taxon>Micromonosporaceae</taxon>
    </lineage>
</organism>
<evidence type="ECO:0000313" key="2">
    <source>
        <dbReference type="EMBL" id="GLH95095.1"/>
    </source>
</evidence>
<dbReference type="InterPro" id="IPR035069">
    <property type="entry name" value="TTHA1013/TTHA0281-like"/>
</dbReference>
<dbReference type="EMBL" id="BSDI01000001">
    <property type="protein sequence ID" value="GLH95095.1"/>
    <property type="molecule type" value="Genomic_DNA"/>
</dbReference>
<dbReference type="Proteomes" id="UP001144280">
    <property type="component" value="Unassembled WGS sequence"/>
</dbReference>
<proteinExistence type="predicted"/>
<name>A0ABQ5QKF9_9ACTN</name>
<evidence type="ECO:0000256" key="1">
    <source>
        <dbReference type="SAM" id="Coils"/>
    </source>
</evidence>
<keyword evidence="3" id="KW-1185">Reference proteome</keyword>
<evidence type="ECO:0000313" key="3">
    <source>
        <dbReference type="Proteomes" id="UP001144280"/>
    </source>
</evidence>
<sequence length="199" mass="21569">MKRTDLLRKIRRTAAFAGIDFVLVREGGSHSIFRCGSQNVVVPRHGEINEITARGNHARSGPYIGEGLVEVTTYIAACRRVGDWWAISVPQLKGVHSQTRRLDQVEAMAREAIALMLDVDPASIAVDVRPELPGVVSHALEARRAARQAEEDAERATAAAVRALLDDGYTVRDAGAMLSLSPQRISQIAPGAKARRKAG</sequence>
<gene>
    <name evidence="2" type="ORF">Pa4123_03670</name>
</gene>
<comment type="caution">
    <text evidence="2">The sequence shown here is derived from an EMBL/GenBank/DDBJ whole genome shotgun (WGS) entry which is preliminary data.</text>
</comment>